<evidence type="ECO:0000256" key="1">
    <source>
        <dbReference type="PROSITE-ProRule" id="PRU00339"/>
    </source>
</evidence>
<dbReference type="SUPFAM" id="SSF48452">
    <property type="entry name" value="TPR-like"/>
    <property type="match status" value="1"/>
</dbReference>
<protein>
    <submittedName>
        <fullName evidence="4">Uncharacterized protein</fullName>
    </submittedName>
</protein>
<feature type="transmembrane region" description="Helical" evidence="3">
    <location>
        <begin position="90"/>
        <end position="111"/>
    </location>
</feature>
<feature type="transmembrane region" description="Helical" evidence="3">
    <location>
        <begin position="222"/>
        <end position="240"/>
    </location>
</feature>
<evidence type="ECO:0000256" key="3">
    <source>
        <dbReference type="SAM" id="Phobius"/>
    </source>
</evidence>
<dbReference type="SMART" id="SM00028">
    <property type="entry name" value="TPR"/>
    <property type="match status" value="3"/>
</dbReference>
<feature type="repeat" description="TPR" evidence="1">
    <location>
        <begin position="778"/>
        <end position="811"/>
    </location>
</feature>
<dbReference type="EMBL" id="MHQO01000035">
    <property type="protein sequence ID" value="OHA06250.1"/>
    <property type="molecule type" value="Genomic_DNA"/>
</dbReference>
<feature type="transmembrane region" description="Helical" evidence="3">
    <location>
        <begin position="428"/>
        <end position="446"/>
    </location>
</feature>
<feature type="transmembrane region" description="Helical" evidence="3">
    <location>
        <begin position="33"/>
        <end position="53"/>
    </location>
</feature>
<dbReference type="InterPro" id="IPR011990">
    <property type="entry name" value="TPR-like_helical_dom_sf"/>
</dbReference>
<dbReference type="PANTHER" id="PTHR37422:SF13">
    <property type="entry name" value="LIPOPOLYSACCHARIDE BIOSYNTHESIS PROTEIN PA4999-RELATED"/>
    <property type="match status" value="1"/>
</dbReference>
<keyword evidence="3" id="KW-0472">Membrane</keyword>
<feature type="transmembrane region" description="Helical" evidence="3">
    <location>
        <begin position="123"/>
        <end position="142"/>
    </location>
</feature>
<dbReference type="InterPro" id="IPR019734">
    <property type="entry name" value="TPR_rpt"/>
</dbReference>
<dbReference type="PROSITE" id="PS50005">
    <property type="entry name" value="TPR"/>
    <property type="match status" value="2"/>
</dbReference>
<dbReference type="AlphaFoldDB" id="A0A1G2L3Y0"/>
<proteinExistence type="predicted"/>
<feature type="transmembrane region" description="Helical" evidence="3">
    <location>
        <begin position="246"/>
        <end position="267"/>
    </location>
</feature>
<feature type="transmembrane region" description="Helical" evidence="3">
    <location>
        <begin position="279"/>
        <end position="302"/>
    </location>
</feature>
<comment type="caution">
    <text evidence="4">The sequence shown here is derived from an EMBL/GenBank/DDBJ whole genome shotgun (WGS) entry which is preliminary data.</text>
</comment>
<feature type="transmembrane region" description="Helical" evidence="3">
    <location>
        <begin position="149"/>
        <end position="170"/>
    </location>
</feature>
<feature type="region of interest" description="Disordered" evidence="2">
    <location>
        <begin position="828"/>
        <end position="851"/>
    </location>
</feature>
<dbReference type="Gene3D" id="1.25.40.10">
    <property type="entry name" value="Tetratricopeptide repeat domain"/>
    <property type="match status" value="2"/>
</dbReference>
<feature type="repeat" description="TPR" evidence="1">
    <location>
        <begin position="744"/>
        <end position="777"/>
    </location>
</feature>
<keyword evidence="3" id="KW-1133">Transmembrane helix</keyword>
<evidence type="ECO:0000313" key="4">
    <source>
        <dbReference type="EMBL" id="OHA06250.1"/>
    </source>
</evidence>
<feature type="transmembrane region" description="Helical" evidence="3">
    <location>
        <begin position="59"/>
        <end position="78"/>
    </location>
</feature>
<dbReference type="Proteomes" id="UP000177982">
    <property type="component" value="Unassembled WGS sequence"/>
</dbReference>
<feature type="transmembrane region" description="Helical" evidence="3">
    <location>
        <begin position="392"/>
        <end position="416"/>
    </location>
</feature>
<organism evidence="4 5">
    <name type="scientific">Candidatus Sungbacteria bacterium RIFCSPLOWO2_01_FULL_47_10</name>
    <dbReference type="NCBI Taxonomy" id="1802276"/>
    <lineage>
        <taxon>Bacteria</taxon>
        <taxon>Candidatus Sungiibacteriota</taxon>
    </lineage>
</organism>
<feature type="transmembrane region" description="Helical" evidence="3">
    <location>
        <begin position="452"/>
        <end position="468"/>
    </location>
</feature>
<accession>A0A1G2L3Y0</accession>
<evidence type="ECO:0000313" key="5">
    <source>
        <dbReference type="Proteomes" id="UP000177982"/>
    </source>
</evidence>
<gene>
    <name evidence="4" type="ORF">A2934_04205</name>
</gene>
<keyword evidence="1" id="KW-0802">TPR repeat</keyword>
<name>A0A1G2L3Y0_9BACT</name>
<evidence type="ECO:0000256" key="2">
    <source>
        <dbReference type="SAM" id="MobiDB-lite"/>
    </source>
</evidence>
<reference evidence="4 5" key="1">
    <citation type="journal article" date="2016" name="Nat. Commun.">
        <title>Thousands of microbial genomes shed light on interconnected biogeochemical processes in an aquifer system.</title>
        <authorList>
            <person name="Anantharaman K."/>
            <person name="Brown C.T."/>
            <person name="Hug L.A."/>
            <person name="Sharon I."/>
            <person name="Castelle C.J."/>
            <person name="Probst A.J."/>
            <person name="Thomas B.C."/>
            <person name="Singh A."/>
            <person name="Wilkins M.J."/>
            <person name="Karaoz U."/>
            <person name="Brodie E.L."/>
            <person name="Williams K.H."/>
            <person name="Hubbard S.S."/>
            <person name="Banfield J.F."/>
        </authorList>
    </citation>
    <scope>NUCLEOTIDE SEQUENCE [LARGE SCALE GENOMIC DNA]</scope>
</reference>
<dbReference type="InterPro" id="IPR051533">
    <property type="entry name" value="WaaL-like"/>
</dbReference>
<keyword evidence="3" id="KW-0812">Transmembrane</keyword>
<dbReference type="Pfam" id="PF13432">
    <property type="entry name" value="TPR_16"/>
    <property type="match status" value="1"/>
</dbReference>
<sequence>MNYEMSASYEEAVEEVSPIESTKSNAAKKAVRWFLLVLITFLPVFFLSSAVPVWYGKQLFATVLAGAAFIAWLIDFLISGRFQYRKSFLNISVFLLLAVLFFSTLFSVSFYESIWGLDQTGEKLPSFIVFAIVFFLTGSVFRERDGIKLGLAVFSSVLIVGLLNLFQMLGVRLFSGAWAGGADFNPVGTINALAVFYGLITSVGIGVLSHFKEIPDGGMKKYFSWLVWATVALMLLNLFLITNFKIIWLGLAVSMIVLLSLGMRVFGKSGGSPDRGAGIRALGGISFYLPLIVLVLSLLLFVSSFQQSFMDALTGGAQSQNRWSLRFPAEVSPNFRATLNIGKQSLEENMWLGSGPGTFIYDYSLYRDPILNLDRIFWAVKFFHGSALGTTLLATGGVLGVAVFILFVLSAFVVVLKNTLLSRKGDPLRFGIAAATVFGGVMWFLYPPTFTTSLFVFLMLGIFAALSNSESEDGLTLGMRTVSVSSTSVMFIASLLSIFFVVGSIVGMYYSFQKYRADSSYSRAVAYLNKSSDTDKPLAELANAIAIDPKESKYFRLQGQVYFLRLRNLIQSQLAQFANPSPELVQDFQTNFIEAYRAAQEAQRLNPAESSNWTLVGAICETVIQVDPLLCSEEFLTVMYEEAIPRDPIGPQAYLDAGRAYLIAADVLALKLSQTNNKDEITGLTEKRSEAIGKAIVHLEKSAALKPDFASSHFLLAQAYVRQNDLEGAIRKLEDTKAVAIGDVGVLFQLGFLYYQANRLDDAELQFAQAVRLNENYSNARYFLGLIYDQKGNTEAALEQFRKIADLNPGNKEVAGIVQNLESDRPALSQIVPPLPAPEERQAPPISDQGR</sequence>
<feature type="transmembrane region" description="Helical" evidence="3">
    <location>
        <begin position="190"/>
        <end position="210"/>
    </location>
</feature>
<feature type="transmembrane region" description="Helical" evidence="3">
    <location>
        <begin position="489"/>
        <end position="512"/>
    </location>
</feature>
<dbReference type="PANTHER" id="PTHR37422">
    <property type="entry name" value="TEICHURONIC ACID BIOSYNTHESIS PROTEIN TUAE"/>
    <property type="match status" value="1"/>
</dbReference>